<dbReference type="GO" id="GO:0005737">
    <property type="term" value="C:cytoplasm"/>
    <property type="evidence" value="ECO:0007669"/>
    <property type="project" value="TreeGrafter"/>
</dbReference>
<dbReference type="Gramene" id="rna-gnl|WGS:JABURB|Cocit.L4167.1">
    <property type="protein sequence ID" value="cds-KAF7846553.1"/>
    <property type="gene ID" value="gene-BT93_L4167"/>
</dbReference>
<feature type="compositionally biased region" description="Polar residues" evidence="6">
    <location>
        <begin position="364"/>
        <end position="387"/>
    </location>
</feature>
<comment type="similarity">
    <text evidence="5">Belongs to the protein kinase superfamily. Ser/Thr protein kinase family. GCN2 subfamily.</text>
</comment>
<dbReference type="GO" id="GO:0005524">
    <property type="term" value="F:ATP binding"/>
    <property type="evidence" value="ECO:0007669"/>
    <property type="project" value="UniProtKB-KW"/>
</dbReference>
<proteinExistence type="inferred from homology"/>
<evidence type="ECO:0000256" key="5">
    <source>
        <dbReference type="ARBA" id="ARBA00037982"/>
    </source>
</evidence>
<dbReference type="InterPro" id="IPR000719">
    <property type="entry name" value="Prot_kinase_dom"/>
</dbReference>
<protein>
    <recommendedName>
        <fullName evidence="7">Protein kinase domain-containing protein</fullName>
    </recommendedName>
</protein>
<feature type="compositionally biased region" description="Polar residues" evidence="6">
    <location>
        <begin position="207"/>
        <end position="217"/>
    </location>
</feature>
<keyword evidence="9" id="KW-1185">Reference proteome</keyword>
<dbReference type="Proteomes" id="UP000806378">
    <property type="component" value="Unassembled WGS sequence"/>
</dbReference>
<feature type="compositionally biased region" description="Polar residues" evidence="6">
    <location>
        <begin position="85"/>
        <end position="98"/>
    </location>
</feature>
<evidence type="ECO:0000256" key="1">
    <source>
        <dbReference type="ARBA" id="ARBA00022679"/>
    </source>
</evidence>
<evidence type="ECO:0000313" key="8">
    <source>
        <dbReference type="EMBL" id="KAF7846553.1"/>
    </source>
</evidence>
<dbReference type="FunFam" id="1.10.510.10:FF:000536">
    <property type="entry name" value="Cyclin-dependent kinase WEE1"/>
    <property type="match status" value="1"/>
</dbReference>
<name>A0A8T0CGG1_CORYI</name>
<keyword evidence="1" id="KW-0808">Transferase</keyword>
<keyword evidence="4" id="KW-0067">ATP-binding</keyword>
<dbReference type="PROSITE" id="PS00108">
    <property type="entry name" value="PROTEIN_KINASE_ST"/>
    <property type="match status" value="1"/>
</dbReference>
<dbReference type="GO" id="GO:0110031">
    <property type="term" value="P:negative regulation of G2/MI transition of meiotic cell cycle"/>
    <property type="evidence" value="ECO:0007669"/>
    <property type="project" value="TreeGrafter"/>
</dbReference>
<feature type="region of interest" description="Disordered" evidence="6">
    <location>
        <begin position="817"/>
        <end position="842"/>
    </location>
</feature>
<dbReference type="SMART" id="SM00220">
    <property type="entry name" value="S_TKc"/>
    <property type="match status" value="1"/>
</dbReference>
<dbReference type="Gene3D" id="3.30.200.20">
    <property type="entry name" value="Phosphorylase Kinase, domain 1"/>
    <property type="match status" value="1"/>
</dbReference>
<dbReference type="GO" id="GO:0004713">
    <property type="term" value="F:protein tyrosine kinase activity"/>
    <property type="evidence" value="ECO:0007669"/>
    <property type="project" value="TreeGrafter"/>
</dbReference>
<feature type="region of interest" description="Disordered" evidence="6">
    <location>
        <begin position="1"/>
        <end position="33"/>
    </location>
</feature>
<feature type="compositionally biased region" description="Basic and acidic residues" evidence="6">
    <location>
        <begin position="61"/>
        <end position="73"/>
    </location>
</feature>
<evidence type="ECO:0000256" key="6">
    <source>
        <dbReference type="SAM" id="MobiDB-lite"/>
    </source>
</evidence>
<organism evidence="8 9">
    <name type="scientific">Corymbia citriodora subsp. variegata</name>
    <dbReference type="NCBI Taxonomy" id="360336"/>
    <lineage>
        <taxon>Eukaryota</taxon>
        <taxon>Viridiplantae</taxon>
        <taxon>Streptophyta</taxon>
        <taxon>Embryophyta</taxon>
        <taxon>Tracheophyta</taxon>
        <taxon>Spermatophyta</taxon>
        <taxon>Magnoliopsida</taxon>
        <taxon>eudicotyledons</taxon>
        <taxon>Gunneridae</taxon>
        <taxon>Pentapetalae</taxon>
        <taxon>rosids</taxon>
        <taxon>malvids</taxon>
        <taxon>Myrtales</taxon>
        <taxon>Myrtaceae</taxon>
        <taxon>Myrtoideae</taxon>
        <taxon>Eucalypteae</taxon>
        <taxon>Corymbia</taxon>
    </lineage>
</organism>
<dbReference type="AlphaFoldDB" id="A0A8T0CGG1"/>
<evidence type="ECO:0000256" key="4">
    <source>
        <dbReference type="ARBA" id="ARBA00022840"/>
    </source>
</evidence>
<comment type="caution">
    <text evidence="8">The sequence shown here is derived from an EMBL/GenBank/DDBJ whole genome shotgun (WGS) entry which is preliminary data.</text>
</comment>
<feature type="domain" description="Protein kinase" evidence="7">
    <location>
        <begin position="586"/>
        <end position="914"/>
    </location>
</feature>
<feature type="region of interest" description="Disordered" evidence="6">
    <location>
        <begin position="338"/>
        <end position="410"/>
    </location>
</feature>
<dbReference type="InterPro" id="IPR011009">
    <property type="entry name" value="Kinase-like_dom_sf"/>
</dbReference>
<feature type="region of interest" description="Disordered" evidence="6">
    <location>
        <begin position="53"/>
        <end position="121"/>
    </location>
</feature>
<dbReference type="InterPro" id="IPR008271">
    <property type="entry name" value="Ser/Thr_kinase_AS"/>
</dbReference>
<dbReference type="Gene3D" id="1.10.510.10">
    <property type="entry name" value="Transferase(Phosphotransferase) domain 1"/>
    <property type="match status" value="1"/>
</dbReference>
<evidence type="ECO:0000313" key="9">
    <source>
        <dbReference type="Proteomes" id="UP000806378"/>
    </source>
</evidence>
<sequence length="947" mass="102321">MREHLTPAKSSPLKRSDGVMNLDQANLGSPRAKRRSLGAATFNFDFDIFDQGFDGAQSPRGDADDMKNGDARQRSPQRHRPFSLRRTTLQQRAASGTPRSKLFADIIDSPSSPAVPRTTSRMSLDGALPLRGLEPLVHLPAPEQKPPSFSAPKPHPLSKTLSPSSSSSSIGEDLLAPPTVLKPPQQRPFPGFSKSLPIGALRPKSRAGSSDASANDSFETPEAYKMAKPLPAAFMSTGLISKRNRNVDLAPASFGSSLNMPDTPSKKTTLPHLSNTPAPSNSWAKFTRPQHEFGSPTTPWSPHAVRASPESFGKGVSIFGSRCSQGNLTRRGSFLSVNDEDFQKSPSGHHLDAQSGDEMPPTPTKTASVGTGTIRPQSKGKGNSLRSTLFGRRSSLAPDTFTAPNGDASTSEQYLSIKIPAGAPSGVMNKQNAAMNVPSLNLTPCGSPTSPSLTPAMALQPSQISSGPTPLPLRSRELPSFNSFSARDAETYGAAAVTPTSHHHIMDFNTPRTPMESYTPPDPSGLTISGERQGSVLFGVSANSFPPATPTGPRDCPFNFSNGPGAGASASGFFANDVDTTLTSRFNSVQVVGIGEFSQVFRVEKPVPGSPAAQHQSLRRIGNVWAVKKTKKPYLGNKDRERKMREVEILHSLRGNEHIIDLNDTWESKGHLYIQTEFCENGNMKDFLTQTGFKGRLDDFRIWKILLEMSQGVKSIHDAGIIHLDLKPANILIDWEGVLKIADFGMASSWPAPKGLDGEGDREYIGPEVLRGQFDKPADIFALGMIMLEIAGNIVLPDNGTSWQRLRNGDMSDLPSLTFSSESSLPRDASGDPIAMVSDSDDTIRLDDDDDLGFMRVATASPPRRHDLVKPPNFMVDSNNEQALDKVVQWMINPDPAERPDVDQLLACGSVQWVEGRRRAGATVYEGAWGPADDVIHAVADIEMLDF</sequence>
<feature type="region of interest" description="Disordered" evidence="6">
    <location>
        <begin position="138"/>
        <end position="217"/>
    </location>
</feature>
<evidence type="ECO:0000256" key="3">
    <source>
        <dbReference type="ARBA" id="ARBA00022777"/>
    </source>
</evidence>
<feature type="compositionally biased region" description="Polar residues" evidence="6">
    <location>
        <begin position="109"/>
        <end position="121"/>
    </location>
</feature>
<dbReference type="PROSITE" id="PS50011">
    <property type="entry name" value="PROTEIN_KINASE_DOM"/>
    <property type="match status" value="1"/>
</dbReference>
<dbReference type="PANTHER" id="PTHR11042">
    <property type="entry name" value="EUKARYOTIC TRANSLATION INITIATION FACTOR 2-ALPHA KINASE EIF2-ALPHA KINASE -RELATED"/>
    <property type="match status" value="1"/>
</dbReference>
<gene>
    <name evidence="8" type="ORF">BT93_L4167</name>
</gene>
<dbReference type="GO" id="GO:0005634">
    <property type="term" value="C:nucleus"/>
    <property type="evidence" value="ECO:0007669"/>
    <property type="project" value="TreeGrafter"/>
</dbReference>
<dbReference type="PANTHER" id="PTHR11042:SF196">
    <property type="entry name" value="MITOSIS INHIBITOR PROTEIN KINASE SWE1"/>
    <property type="match status" value="1"/>
</dbReference>
<keyword evidence="3" id="KW-0418">Kinase</keyword>
<dbReference type="Pfam" id="PF00069">
    <property type="entry name" value="Pkinase"/>
    <property type="match status" value="1"/>
</dbReference>
<feature type="region of interest" description="Disordered" evidence="6">
    <location>
        <begin position="258"/>
        <end position="279"/>
    </location>
</feature>
<dbReference type="InterPro" id="IPR050339">
    <property type="entry name" value="CC_SR_Kinase"/>
</dbReference>
<dbReference type="OrthoDB" id="914100at2759"/>
<dbReference type="EMBL" id="MU092666">
    <property type="protein sequence ID" value="KAF7846553.1"/>
    <property type="molecule type" value="Genomic_DNA"/>
</dbReference>
<accession>A0A8T0CGG1</accession>
<evidence type="ECO:0000259" key="7">
    <source>
        <dbReference type="PROSITE" id="PS50011"/>
    </source>
</evidence>
<reference evidence="8" key="1">
    <citation type="submission" date="2020-05" db="EMBL/GenBank/DDBJ databases">
        <title>WGS assembly of Corymbia citriodora subspecies variegata.</title>
        <authorList>
            <person name="Barry K."/>
            <person name="Hundley H."/>
            <person name="Shu S."/>
            <person name="Jenkins J."/>
            <person name="Grimwood J."/>
            <person name="Baten A."/>
        </authorList>
    </citation>
    <scope>NUCLEOTIDE SEQUENCE</scope>
    <source>
        <strain evidence="8">CV2-018</strain>
    </source>
</reference>
<keyword evidence="2" id="KW-0547">Nucleotide-binding</keyword>
<evidence type="ECO:0000256" key="2">
    <source>
        <dbReference type="ARBA" id="ARBA00022741"/>
    </source>
</evidence>
<dbReference type="SUPFAM" id="SSF56112">
    <property type="entry name" value="Protein kinase-like (PK-like)"/>
    <property type="match status" value="1"/>
</dbReference>
<feature type="compositionally biased region" description="Low complexity" evidence="6">
    <location>
        <begin position="157"/>
        <end position="169"/>
    </location>
</feature>